<dbReference type="InterPro" id="IPR029058">
    <property type="entry name" value="AB_hydrolase_fold"/>
</dbReference>
<evidence type="ECO:0000313" key="2">
    <source>
        <dbReference type="RefSeq" id="XP_021844444.1"/>
    </source>
</evidence>
<name>A0A9R0IAC0_SPIOL</name>
<dbReference type="RefSeq" id="XP_021844444.1">
    <property type="nucleotide sequence ID" value="XM_021988752.2"/>
</dbReference>
<reference evidence="1" key="1">
    <citation type="journal article" date="2021" name="Nat. Commun.">
        <title>Genomic analyses provide insights into spinach domestication and the genetic basis of agronomic traits.</title>
        <authorList>
            <person name="Cai X."/>
            <person name="Sun X."/>
            <person name="Xu C."/>
            <person name="Sun H."/>
            <person name="Wang X."/>
            <person name="Ge C."/>
            <person name="Zhang Z."/>
            <person name="Wang Q."/>
            <person name="Fei Z."/>
            <person name="Jiao C."/>
            <person name="Wang Q."/>
        </authorList>
    </citation>
    <scope>NUCLEOTIDE SEQUENCE [LARGE SCALE GENOMIC DNA]</scope>
    <source>
        <strain evidence="1">cv. Varoflay</strain>
    </source>
</reference>
<proteinExistence type="predicted"/>
<dbReference type="GO" id="GO:0015996">
    <property type="term" value="P:chlorophyll catabolic process"/>
    <property type="evidence" value="ECO:0000318"/>
    <property type="project" value="GO_Central"/>
</dbReference>
<dbReference type="GO" id="GO:0047746">
    <property type="term" value="F:chlorophyllase activity"/>
    <property type="evidence" value="ECO:0000318"/>
    <property type="project" value="GO_Central"/>
</dbReference>
<dbReference type="InterPro" id="IPR017395">
    <property type="entry name" value="Chlorophyllase-like"/>
</dbReference>
<organism evidence="1 2">
    <name type="scientific">Spinacia oleracea</name>
    <name type="common">Spinach</name>
    <dbReference type="NCBI Taxonomy" id="3562"/>
    <lineage>
        <taxon>Eukaryota</taxon>
        <taxon>Viridiplantae</taxon>
        <taxon>Streptophyta</taxon>
        <taxon>Embryophyta</taxon>
        <taxon>Tracheophyta</taxon>
        <taxon>Spermatophyta</taxon>
        <taxon>Magnoliopsida</taxon>
        <taxon>eudicotyledons</taxon>
        <taxon>Gunneridae</taxon>
        <taxon>Pentapetalae</taxon>
        <taxon>Caryophyllales</taxon>
        <taxon>Chenopodiaceae</taxon>
        <taxon>Chenopodioideae</taxon>
        <taxon>Anserineae</taxon>
        <taxon>Spinacia</taxon>
    </lineage>
</organism>
<reference evidence="2" key="2">
    <citation type="submission" date="2025-08" db="UniProtKB">
        <authorList>
            <consortium name="RefSeq"/>
        </authorList>
    </citation>
    <scope>IDENTIFICATION</scope>
    <source>
        <tissue evidence="2">Leaf</tissue>
    </source>
</reference>
<protein>
    <submittedName>
        <fullName evidence="2">Chlorophyllase type 0-like</fullName>
    </submittedName>
</protein>
<keyword evidence="1" id="KW-1185">Reference proteome</keyword>
<evidence type="ECO:0000313" key="1">
    <source>
        <dbReference type="Proteomes" id="UP000813463"/>
    </source>
</evidence>
<accession>A0A9R0IAC0</accession>
<dbReference type="Proteomes" id="UP000813463">
    <property type="component" value="Chromosome 6"/>
</dbReference>
<sequence length="359" mass="39616">MDATLWVKLIVSIPGVLAILYYSEAQILPNFLESSTSHKNYNSEDITIFENGKFEVTKPIEVEKSKFSAPEPLLVVSPYQPGLYPILLFVHGTLISNEDYSDLFQRIVSHGFIVVAPKLFSIFNFPSEEDEIEMVVSVANWLPSNLQDVLHERVGEGVEGDLNKLAISGHSRGGKSAFGVTLGLSKTKLTVNISALIGVDPVAGSNKNDRTQPHVLTYVPNSFNLSIPVTIIGTGLGNQTNFLLPPCAPNYVNHQEFYVECKESSHFVILKYGHMQMLNDYVDPIASYVSLVCESGDGLKSTMRRTVSGIMVAFLDAYFGDDGGRQYFAILANPSLTPTRVYVEKKGNFGLPRNHYAQV</sequence>
<dbReference type="SUPFAM" id="SSF53474">
    <property type="entry name" value="alpha/beta-Hydrolases"/>
    <property type="match status" value="1"/>
</dbReference>
<dbReference type="OrthoDB" id="2093222at2759"/>
<dbReference type="Pfam" id="PF07224">
    <property type="entry name" value="Chlorophyllase"/>
    <property type="match status" value="1"/>
</dbReference>
<dbReference type="GeneID" id="110784312"/>
<dbReference type="PANTHER" id="PTHR33428">
    <property type="entry name" value="CHLOROPHYLLASE-2, CHLOROPLASTIC"/>
    <property type="match status" value="1"/>
</dbReference>
<dbReference type="PANTHER" id="PTHR33428:SF10">
    <property type="entry name" value="CHLOROPHYLLASE-1"/>
    <property type="match status" value="1"/>
</dbReference>
<gene>
    <name evidence="2" type="primary">LOC110784312</name>
</gene>
<dbReference type="KEGG" id="soe:110784312"/>
<dbReference type="AlphaFoldDB" id="A0A9R0IAC0"/>
<dbReference type="Gene3D" id="3.40.50.1820">
    <property type="entry name" value="alpha/beta hydrolase"/>
    <property type="match status" value="1"/>
</dbReference>